<keyword evidence="7" id="KW-0119">Carbohydrate metabolism</keyword>
<comment type="function">
    <text evidence="12">Beta-glucanases participate in the metabolism of beta-glucan, the main structural component of the cell wall. Acts on lutean, pustulan and 1,6-oligo-beta-D-glucosides.</text>
</comment>
<dbReference type="InterPro" id="IPR017853">
    <property type="entry name" value="GH"/>
</dbReference>
<evidence type="ECO:0000256" key="18">
    <source>
        <dbReference type="SAM" id="SignalP"/>
    </source>
</evidence>
<name>A0ABQ8GEI4_9PEZI</name>
<keyword evidence="3" id="KW-0964">Secreted</keyword>
<dbReference type="Pfam" id="PF00150">
    <property type="entry name" value="Cellulase"/>
    <property type="match status" value="1"/>
</dbReference>
<keyword evidence="6" id="KW-0325">Glycoprotein</keyword>
<dbReference type="Proteomes" id="UP000774617">
    <property type="component" value="Unassembled WGS sequence"/>
</dbReference>
<sequence length="420" mass="47326">MISRFLALASFIALVAGWLPDAPPSGVSLGAFQSSGTKKIRGVNAGSQYIVEPWMASSEWNGNMKCNNAQAERQCVEQAYGGDMNAASEVWQGHWDRWITQGDIRTMVSYGLNTIRIPVGFWMKEDILNQYEHYPKGGFTHLQKFCSWASDAGMYIIVDLHGMPGRQKGNDAFTGDHPKSSPSIHQYQSSTGFYQSDYESGRAYDFLKWMTAHIHRNATLRNVGAIELVNEPLREDSGNTRWMVEHYYPSAIDAIRGVEDELGVDDAHRLNIIMMDDLWASGPEATSSLSDAQKRHLLFDDHNYQGSPIDECGGAQSCALSYACSSEPGKGNRVTAQSPKVVGEWSMKLNQLGGQELQNVQFFRQYFAAQQSQYEKTLGWIYWTWKTDHFNDYLQWSYKDAVEQGIIDKDLNAMLRNSPC</sequence>
<dbReference type="Gene3D" id="3.20.20.80">
    <property type="entry name" value="Glycosidases"/>
    <property type="match status" value="1"/>
</dbReference>
<evidence type="ECO:0000259" key="19">
    <source>
        <dbReference type="Pfam" id="PF00150"/>
    </source>
</evidence>
<dbReference type="PANTHER" id="PTHR31297">
    <property type="entry name" value="GLUCAN ENDO-1,6-BETA-GLUCOSIDASE B"/>
    <property type="match status" value="1"/>
</dbReference>
<evidence type="ECO:0000256" key="16">
    <source>
        <dbReference type="ARBA" id="ARBA00043257"/>
    </source>
</evidence>
<keyword evidence="21" id="KW-1185">Reference proteome</keyword>
<keyword evidence="5 17" id="KW-0378">Hydrolase</keyword>
<evidence type="ECO:0000256" key="1">
    <source>
        <dbReference type="ARBA" id="ARBA00004613"/>
    </source>
</evidence>
<dbReference type="InterPro" id="IPR050386">
    <property type="entry name" value="Glycosyl_hydrolase_5"/>
</dbReference>
<evidence type="ECO:0000256" key="6">
    <source>
        <dbReference type="ARBA" id="ARBA00023180"/>
    </source>
</evidence>
<evidence type="ECO:0000256" key="3">
    <source>
        <dbReference type="ARBA" id="ARBA00022525"/>
    </source>
</evidence>
<evidence type="ECO:0000256" key="4">
    <source>
        <dbReference type="ARBA" id="ARBA00022729"/>
    </source>
</evidence>
<evidence type="ECO:0000313" key="21">
    <source>
        <dbReference type="Proteomes" id="UP000774617"/>
    </source>
</evidence>
<evidence type="ECO:0000256" key="5">
    <source>
        <dbReference type="ARBA" id="ARBA00022801"/>
    </source>
</evidence>
<evidence type="ECO:0000256" key="7">
    <source>
        <dbReference type="ARBA" id="ARBA00023277"/>
    </source>
</evidence>
<evidence type="ECO:0000256" key="12">
    <source>
        <dbReference type="ARBA" id="ARBA00037628"/>
    </source>
</evidence>
<comment type="catalytic activity">
    <reaction evidence="11">
        <text>Random hydrolysis of (1-&gt;6)-linkages in (1-&gt;6)-beta-D-glucans.</text>
        <dbReference type="EC" id="3.2.1.75"/>
    </reaction>
</comment>
<evidence type="ECO:0000256" key="11">
    <source>
        <dbReference type="ARBA" id="ARBA00036633"/>
    </source>
</evidence>
<evidence type="ECO:0000256" key="2">
    <source>
        <dbReference type="ARBA" id="ARBA00005641"/>
    </source>
</evidence>
<reference evidence="20 21" key="1">
    <citation type="journal article" date="2021" name="Nat. Commun.">
        <title>Genetic determinants of endophytism in the Arabidopsis root mycobiome.</title>
        <authorList>
            <person name="Mesny F."/>
            <person name="Miyauchi S."/>
            <person name="Thiergart T."/>
            <person name="Pickel B."/>
            <person name="Atanasova L."/>
            <person name="Karlsson M."/>
            <person name="Huettel B."/>
            <person name="Barry K.W."/>
            <person name="Haridas S."/>
            <person name="Chen C."/>
            <person name="Bauer D."/>
            <person name="Andreopoulos W."/>
            <person name="Pangilinan J."/>
            <person name="LaButti K."/>
            <person name="Riley R."/>
            <person name="Lipzen A."/>
            <person name="Clum A."/>
            <person name="Drula E."/>
            <person name="Henrissat B."/>
            <person name="Kohler A."/>
            <person name="Grigoriev I.V."/>
            <person name="Martin F.M."/>
            <person name="Hacquard S."/>
        </authorList>
    </citation>
    <scope>NUCLEOTIDE SEQUENCE [LARGE SCALE GENOMIC DNA]</scope>
    <source>
        <strain evidence="20 21">MPI-SDFR-AT-0080</strain>
    </source>
</reference>
<protein>
    <recommendedName>
        <fullName evidence="13">glucan endo-1,6-beta-glucosidase</fullName>
        <ecNumber evidence="13">3.2.1.75</ecNumber>
    </recommendedName>
    <alternativeName>
        <fullName evidence="15">Beta-1,6-glucanase B</fullName>
    </alternativeName>
    <alternativeName>
        <fullName evidence="14">Endo-1,6-beta-D-glucanase B</fullName>
    </alternativeName>
    <alternativeName>
        <fullName evidence="16">Endo-1,6-beta-glucanase B</fullName>
    </alternativeName>
</protein>
<comment type="caution">
    <text evidence="20">The sequence shown here is derived from an EMBL/GenBank/DDBJ whole genome shotgun (WGS) entry which is preliminary data.</text>
</comment>
<dbReference type="SUPFAM" id="SSF51445">
    <property type="entry name" value="(Trans)glycosidases"/>
    <property type="match status" value="1"/>
</dbReference>
<dbReference type="InterPro" id="IPR001547">
    <property type="entry name" value="Glyco_hydro_5"/>
</dbReference>
<gene>
    <name evidence="20" type="ORF">B0J12DRAFT_699199</name>
</gene>
<proteinExistence type="inferred from homology"/>
<evidence type="ECO:0000313" key="20">
    <source>
        <dbReference type="EMBL" id="KAH7051126.1"/>
    </source>
</evidence>
<keyword evidence="4 18" id="KW-0732">Signal</keyword>
<dbReference type="PANTHER" id="PTHR31297:SF39">
    <property type="entry name" value="GLUCAN ENDO-1,6-BETA-GLUCOSIDASE B"/>
    <property type="match status" value="1"/>
</dbReference>
<feature type="domain" description="Glycoside hydrolase family 5" evidence="19">
    <location>
        <begin position="93"/>
        <end position="387"/>
    </location>
</feature>
<keyword evidence="8 17" id="KW-0326">Glycosidase</keyword>
<dbReference type="EMBL" id="JAGTJR010000012">
    <property type="protein sequence ID" value="KAH7051126.1"/>
    <property type="molecule type" value="Genomic_DNA"/>
</dbReference>
<evidence type="ECO:0000256" key="15">
    <source>
        <dbReference type="ARBA" id="ARBA00042025"/>
    </source>
</evidence>
<comment type="similarity">
    <text evidence="2 17">Belongs to the glycosyl hydrolase 5 (cellulase A) family.</text>
</comment>
<evidence type="ECO:0000256" key="13">
    <source>
        <dbReference type="ARBA" id="ARBA00038935"/>
    </source>
</evidence>
<keyword evidence="9" id="KW-0961">Cell wall biogenesis/degradation</keyword>
<evidence type="ECO:0000256" key="17">
    <source>
        <dbReference type="RuleBase" id="RU361153"/>
    </source>
</evidence>
<evidence type="ECO:0000256" key="14">
    <source>
        <dbReference type="ARBA" id="ARBA00041472"/>
    </source>
</evidence>
<evidence type="ECO:0000256" key="10">
    <source>
        <dbReference type="ARBA" id="ARBA00023326"/>
    </source>
</evidence>
<organism evidence="20 21">
    <name type="scientific">Macrophomina phaseolina</name>
    <dbReference type="NCBI Taxonomy" id="35725"/>
    <lineage>
        <taxon>Eukaryota</taxon>
        <taxon>Fungi</taxon>
        <taxon>Dikarya</taxon>
        <taxon>Ascomycota</taxon>
        <taxon>Pezizomycotina</taxon>
        <taxon>Dothideomycetes</taxon>
        <taxon>Dothideomycetes incertae sedis</taxon>
        <taxon>Botryosphaeriales</taxon>
        <taxon>Botryosphaeriaceae</taxon>
        <taxon>Macrophomina</taxon>
    </lineage>
</organism>
<feature type="signal peptide" evidence="18">
    <location>
        <begin position="1"/>
        <end position="17"/>
    </location>
</feature>
<dbReference type="EC" id="3.2.1.75" evidence="13"/>
<feature type="chain" id="PRO_5047048073" description="glucan endo-1,6-beta-glucosidase" evidence="18">
    <location>
        <begin position="18"/>
        <end position="420"/>
    </location>
</feature>
<evidence type="ECO:0000256" key="9">
    <source>
        <dbReference type="ARBA" id="ARBA00023316"/>
    </source>
</evidence>
<evidence type="ECO:0000256" key="8">
    <source>
        <dbReference type="ARBA" id="ARBA00023295"/>
    </source>
</evidence>
<accession>A0ABQ8GEI4</accession>
<keyword evidence="10" id="KW-0624">Polysaccharide degradation</keyword>
<comment type="subcellular location">
    <subcellularLocation>
        <location evidence="1">Secreted</location>
    </subcellularLocation>
</comment>